<dbReference type="GO" id="GO:0000166">
    <property type="term" value="F:nucleotide binding"/>
    <property type="evidence" value="ECO:0007669"/>
    <property type="project" value="UniProtKB-KW"/>
</dbReference>
<keyword evidence="4 7" id="KW-0378">Hydrolase</keyword>
<proteinExistence type="inferred from homology"/>
<evidence type="ECO:0000256" key="5">
    <source>
        <dbReference type="ARBA" id="ARBA00032644"/>
    </source>
</evidence>
<dbReference type="GO" id="GO:0006754">
    <property type="term" value="P:ATP biosynthetic process"/>
    <property type="evidence" value="ECO:0007669"/>
    <property type="project" value="TreeGrafter"/>
</dbReference>
<evidence type="ECO:0000256" key="1">
    <source>
        <dbReference type="ARBA" id="ARBA00005582"/>
    </source>
</evidence>
<reference evidence="7 8" key="1">
    <citation type="submission" date="2019-02" db="EMBL/GenBank/DDBJ databases">
        <authorList>
            <person name="Lehtovirta-Morley E L."/>
        </authorList>
    </citation>
    <scope>NUCLEOTIDE SEQUENCE [LARGE SCALE GENOMIC DNA]</scope>
    <source>
        <strain evidence="7">NFRAN1</strain>
    </source>
</reference>
<dbReference type="PANTHER" id="PTHR21340:SF0">
    <property type="entry name" value="BIS(5'-NUCLEOSYL)-TETRAPHOSPHATASE [ASYMMETRICAL]"/>
    <property type="match status" value="1"/>
</dbReference>
<keyword evidence="8" id="KW-1185">Reference proteome</keyword>
<dbReference type="GO" id="GO:0006167">
    <property type="term" value="P:AMP biosynthetic process"/>
    <property type="evidence" value="ECO:0007669"/>
    <property type="project" value="TreeGrafter"/>
</dbReference>
<dbReference type="InterPro" id="IPR020476">
    <property type="entry name" value="Nudix_hydrolase"/>
</dbReference>
<keyword evidence="3" id="KW-0547">Nucleotide-binding</keyword>
<dbReference type="Proteomes" id="UP000294299">
    <property type="component" value="Chromosome NFRAN"/>
</dbReference>
<sequence length="144" mass="16868">MAMYDEISAGAVLYLKEEGPEIKYLILNYSYGHWDFPKGNIEAGETELETVFREVSEETGIKDIQIIEGFRQQIEYKYRKKSKLVNKAVIYYLAETKSRQVVLSFEHNDFGWFSFEHALMKLSFENSRKVLRNANNVLTCLYSN</sequence>
<dbReference type="PRINTS" id="PR00502">
    <property type="entry name" value="NUDIXFAMILY"/>
</dbReference>
<dbReference type="PROSITE" id="PS00893">
    <property type="entry name" value="NUDIX_BOX"/>
    <property type="match status" value="1"/>
</dbReference>
<dbReference type="InterPro" id="IPR000086">
    <property type="entry name" value="NUDIX_hydrolase_dom"/>
</dbReference>
<evidence type="ECO:0000259" key="6">
    <source>
        <dbReference type="PROSITE" id="PS51462"/>
    </source>
</evidence>
<dbReference type="Pfam" id="PF00293">
    <property type="entry name" value="NUDIX"/>
    <property type="match status" value="1"/>
</dbReference>
<dbReference type="InterPro" id="IPR020084">
    <property type="entry name" value="NUDIX_hydrolase_CS"/>
</dbReference>
<organism evidence="7 8">
    <name type="scientific">Candidatus Nitrosocosmicus franklandianus</name>
    <dbReference type="NCBI Taxonomy" id="1798806"/>
    <lineage>
        <taxon>Archaea</taxon>
        <taxon>Nitrososphaerota</taxon>
        <taxon>Nitrososphaeria</taxon>
        <taxon>Nitrososphaerales</taxon>
        <taxon>Nitrososphaeraceae</taxon>
        <taxon>Candidatus Nitrosocosmicus</taxon>
    </lineage>
</organism>
<feature type="domain" description="Nudix hydrolase" evidence="6">
    <location>
        <begin position="1"/>
        <end position="135"/>
    </location>
</feature>
<dbReference type="KEGG" id="nfn:NFRAN_0755"/>
<dbReference type="CDD" id="cd03428">
    <property type="entry name" value="NUDIX_Ap4A_Nudt2"/>
    <property type="match status" value="1"/>
</dbReference>
<protein>
    <recommendedName>
        <fullName evidence="2">Bis(5'-nucleosyl)-tetraphosphatase [asymmetrical]</fullName>
    </recommendedName>
    <alternativeName>
        <fullName evidence="5">Diadenosine 5',5'''-P1,P4-tetraphosphate asymmetrical hydrolase</fullName>
    </alternativeName>
</protein>
<evidence type="ECO:0000256" key="2">
    <source>
        <dbReference type="ARBA" id="ARBA00018911"/>
    </source>
</evidence>
<dbReference type="EMBL" id="LR216287">
    <property type="protein sequence ID" value="VFJ13077.1"/>
    <property type="molecule type" value="Genomic_DNA"/>
</dbReference>
<accession>A0A484IA37</accession>
<dbReference type="Gene3D" id="3.90.79.10">
    <property type="entry name" value="Nucleoside Triphosphate Pyrophosphohydrolase"/>
    <property type="match status" value="1"/>
</dbReference>
<evidence type="ECO:0000256" key="4">
    <source>
        <dbReference type="ARBA" id="ARBA00022801"/>
    </source>
</evidence>
<name>A0A484IA37_9ARCH</name>
<dbReference type="AlphaFoldDB" id="A0A484IA37"/>
<evidence type="ECO:0000256" key="3">
    <source>
        <dbReference type="ARBA" id="ARBA00022741"/>
    </source>
</evidence>
<comment type="similarity">
    <text evidence="1">Belongs to the Nudix hydrolase family.</text>
</comment>
<evidence type="ECO:0000313" key="8">
    <source>
        <dbReference type="Proteomes" id="UP000294299"/>
    </source>
</evidence>
<dbReference type="InterPro" id="IPR003565">
    <property type="entry name" value="Tetra_PHTase"/>
</dbReference>
<dbReference type="InterPro" id="IPR051325">
    <property type="entry name" value="Nudix_hydrolase_domain"/>
</dbReference>
<dbReference type="SUPFAM" id="SSF55811">
    <property type="entry name" value="Nudix"/>
    <property type="match status" value="1"/>
</dbReference>
<dbReference type="PANTHER" id="PTHR21340">
    <property type="entry name" value="DIADENOSINE 5,5-P1,P4-TETRAPHOSPHATE PYROPHOSPHOHYDROLASE MUTT"/>
    <property type="match status" value="1"/>
</dbReference>
<evidence type="ECO:0000313" key="7">
    <source>
        <dbReference type="EMBL" id="VFJ13077.1"/>
    </source>
</evidence>
<dbReference type="PROSITE" id="PS51462">
    <property type="entry name" value="NUDIX"/>
    <property type="match status" value="1"/>
</dbReference>
<dbReference type="InterPro" id="IPR015797">
    <property type="entry name" value="NUDIX_hydrolase-like_dom_sf"/>
</dbReference>
<dbReference type="GO" id="GO:0004081">
    <property type="term" value="F:bis(5'-nucleosyl)-tetraphosphatase (asymmetrical) activity"/>
    <property type="evidence" value="ECO:0007669"/>
    <property type="project" value="TreeGrafter"/>
</dbReference>
<gene>
    <name evidence="7" type="primary">mutT</name>
    <name evidence="7" type="ORF">NFRAN_0755</name>
</gene>